<dbReference type="EMBL" id="JAACJM010000051">
    <property type="protein sequence ID" value="KAF5357507.1"/>
    <property type="molecule type" value="Genomic_DNA"/>
</dbReference>
<feature type="compositionally biased region" description="Polar residues" evidence="1">
    <location>
        <begin position="63"/>
        <end position="79"/>
    </location>
</feature>
<gene>
    <name evidence="2" type="ORF">D9758_012539</name>
</gene>
<evidence type="ECO:0000256" key="1">
    <source>
        <dbReference type="SAM" id="MobiDB-lite"/>
    </source>
</evidence>
<organism evidence="2 3">
    <name type="scientific">Tetrapyrgos nigripes</name>
    <dbReference type="NCBI Taxonomy" id="182062"/>
    <lineage>
        <taxon>Eukaryota</taxon>
        <taxon>Fungi</taxon>
        <taxon>Dikarya</taxon>
        <taxon>Basidiomycota</taxon>
        <taxon>Agaricomycotina</taxon>
        <taxon>Agaricomycetes</taxon>
        <taxon>Agaricomycetidae</taxon>
        <taxon>Agaricales</taxon>
        <taxon>Marasmiineae</taxon>
        <taxon>Marasmiaceae</taxon>
        <taxon>Tetrapyrgos</taxon>
    </lineage>
</organism>
<proteinExistence type="predicted"/>
<evidence type="ECO:0000313" key="2">
    <source>
        <dbReference type="EMBL" id="KAF5357507.1"/>
    </source>
</evidence>
<dbReference type="AlphaFoldDB" id="A0A8H5G348"/>
<feature type="compositionally biased region" description="Low complexity" evidence="1">
    <location>
        <begin position="41"/>
        <end position="57"/>
    </location>
</feature>
<reference evidence="2 3" key="1">
    <citation type="journal article" date="2020" name="ISME J.">
        <title>Uncovering the hidden diversity of litter-decomposition mechanisms in mushroom-forming fungi.</title>
        <authorList>
            <person name="Floudas D."/>
            <person name="Bentzer J."/>
            <person name="Ahren D."/>
            <person name="Johansson T."/>
            <person name="Persson P."/>
            <person name="Tunlid A."/>
        </authorList>
    </citation>
    <scope>NUCLEOTIDE SEQUENCE [LARGE SCALE GENOMIC DNA]</scope>
    <source>
        <strain evidence="2 3">CBS 291.85</strain>
    </source>
</reference>
<keyword evidence="3" id="KW-1185">Reference proteome</keyword>
<evidence type="ECO:0000313" key="3">
    <source>
        <dbReference type="Proteomes" id="UP000559256"/>
    </source>
</evidence>
<dbReference type="Proteomes" id="UP000559256">
    <property type="component" value="Unassembled WGS sequence"/>
</dbReference>
<sequence>MRFPPRLPPPALNLLSPAFEYQNIFACERILWVTYAGWLDSTSSSSSSTQTQNQTESNDSDLNDPTLNSFDTSSSIGPQNTYKDAVGVVEGVCGAGFCTRQGRGSFSVIA</sequence>
<feature type="region of interest" description="Disordered" evidence="1">
    <location>
        <begin position="41"/>
        <end position="79"/>
    </location>
</feature>
<name>A0A8H5G348_9AGAR</name>
<protein>
    <submittedName>
        <fullName evidence="2">Uncharacterized protein</fullName>
    </submittedName>
</protein>
<comment type="caution">
    <text evidence="2">The sequence shown here is derived from an EMBL/GenBank/DDBJ whole genome shotgun (WGS) entry which is preliminary data.</text>
</comment>
<accession>A0A8H5G348</accession>